<dbReference type="Proteomes" id="UP000681967">
    <property type="component" value="Unassembled WGS sequence"/>
</dbReference>
<dbReference type="Proteomes" id="UP000663855">
    <property type="component" value="Unassembled WGS sequence"/>
</dbReference>
<evidence type="ECO:0000313" key="1">
    <source>
        <dbReference type="EMBL" id="CAF0968662.1"/>
    </source>
</evidence>
<organism evidence="2 7">
    <name type="scientific">Rotaria magnacalcarata</name>
    <dbReference type="NCBI Taxonomy" id="392030"/>
    <lineage>
        <taxon>Eukaryota</taxon>
        <taxon>Metazoa</taxon>
        <taxon>Spiralia</taxon>
        <taxon>Gnathifera</taxon>
        <taxon>Rotifera</taxon>
        <taxon>Eurotatoria</taxon>
        <taxon>Bdelloidea</taxon>
        <taxon>Philodinida</taxon>
        <taxon>Philodinidae</taxon>
        <taxon>Rotaria</taxon>
    </lineage>
</organism>
<dbReference type="AlphaFoldDB" id="A0A816BAF0"/>
<name>A0A816BAF0_9BILA</name>
<dbReference type="EMBL" id="CAJNOV010000051">
    <property type="protein sequence ID" value="CAF0968662.1"/>
    <property type="molecule type" value="Genomic_DNA"/>
</dbReference>
<sequence>MYPYGYIRPERVKRTLTNPTQETNSIIESSTKSDATISDEIGINVEDVPVESSISKKLRRSCRPSISGRKKLLHNARKQRAHPLTNELTQTISANAESSTIRCINCCSHI</sequence>
<evidence type="ECO:0000313" key="5">
    <source>
        <dbReference type="EMBL" id="CAF4041479.1"/>
    </source>
</evidence>
<evidence type="ECO:0000313" key="3">
    <source>
        <dbReference type="EMBL" id="CAF1917112.1"/>
    </source>
</evidence>
<protein>
    <submittedName>
        <fullName evidence="2">Uncharacterized protein</fullName>
    </submittedName>
</protein>
<accession>A0A816BAF0</accession>
<proteinExistence type="predicted"/>
<dbReference type="EMBL" id="CAJOBJ010009299">
    <property type="protein sequence ID" value="CAF4134575.1"/>
    <property type="molecule type" value="Genomic_DNA"/>
</dbReference>
<reference evidence="2" key="1">
    <citation type="submission" date="2021-02" db="EMBL/GenBank/DDBJ databases">
        <authorList>
            <person name="Nowell W R."/>
        </authorList>
    </citation>
    <scope>NUCLEOTIDE SEQUENCE</scope>
</reference>
<dbReference type="Proteomes" id="UP000663834">
    <property type="component" value="Unassembled WGS sequence"/>
</dbReference>
<dbReference type="EMBL" id="CAJNOW010012296">
    <property type="protein sequence ID" value="CAF1608298.1"/>
    <property type="molecule type" value="Genomic_DNA"/>
</dbReference>
<dbReference type="EMBL" id="CAJOBI010002682">
    <property type="protein sequence ID" value="CAF3939429.1"/>
    <property type="molecule type" value="Genomic_DNA"/>
</dbReference>
<evidence type="ECO:0000313" key="4">
    <source>
        <dbReference type="EMBL" id="CAF3939429.1"/>
    </source>
</evidence>
<dbReference type="Proteomes" id="UP000663824">
    <property type="component" value="Unassembled WGS sequence"/>
</dbReference>
<evidence type="ECO:0000313" key="7">
    <source>
        <dbReference type="Proteomes" id="UP000663834"/>
    </source>
</evidence>
<dbReference type="EMBL" id="CAJNRE010000086">
    <property type="protein sequence ID" value="CAF1917112.1"/>
    <property type="molecule type" value="Genomic_DNA"/>
</dbReference>
<evidence type="ECO:0000313" key="2">
    <source>
        <dbReference type="EMBL" id="CAF1608298.1"/>
    </source>
</evidence>
<evidence type="ECO:0000313" key="6">
    <source>
        <dbReference type="EMBL" id="CAF4134575.1"/>
    </source>
</evidence>
<comment type="caution">
    <text evidence="2">The sequence shown here is derived from an EMBL/GenBank/DDBJ whole genome shotgun (WGS) entry which is preliminary data.</text>
</comment>
<dbReference type="Proteomes" id="UP000681720">
    <property type="component" value="Unassembled WGS sequence"/>
</dbReference>
<dbReference type="Proteomes" id="UP000676336">
    <property type="component" value="Unassembled WGS sequence"/>
</dbReference>
<gene>
    <name evidence="5" type="ORF">BYL167_LOCUS15907</name>
    <name evidence="1" type="ORF">CJN711_LOCUS756</name>
    <name evidence="6" type="ORF">GIL414_LOCUS18697</name>
    <name evidence="2" type="ORF">KQP761_LOCUS23067</name>
    <name evidence="3" type="ORF">MBJ925_LOCUS1365</name>
    <name evidence="4" type="ORF">SMN809_LOCUS8639</name>
</gene>
<dbReference type="EMBL" id="CAJOBH010005979">
    <property type="protein sequence ID" value="CAF4041479.1"/>
    <property type="molecule type" value="Genomic_DNA"/>
</dbReference>